<feature type="transmembrane region" description="Helical" evidence="1">
    <location>
        <begin position="6"/>
        <end position="29"/>
    </location>
</feature>
<evidence type="ECO:0000256" key="1">
    <source>
        <dbReference type="SAM" id="Phobius"/>
    </source>
</evidence>
<dbReference type="AlphaFoldDB" id="A0AAD5UAE9"/>
<feature type="transmembrane region" description="Helical" evidence="1">
    <location>
        <begin position="56"/>
        <end position="72"/>
    </location>
</feature>
<sequence length="74" mass="8528">WQMYGYIVFAVTCVAYETFHAVFVANEVIAQAKLRQKLLNLTNGSMDRKELETFNYLYYLILIGIAIDWTAGTI</sequence>
<gene>
    <name evidence="2" type="ORF">HK103_001816</name>
</gene>
<keyword evidence="3" id="KW-1185">Reference proteome</keyword>
<comment type="caution">
    <text evidence="2">The sequence shown here is derived from an EMBL/GenBank/DDBJ whole genome shotgun (WGS) entry which is preliminary data.</text>
</comment>
<evidence type="ECO:0000313" key="3">
    <source>
        <dbReference type="Proteomes" id="UP001210925"/>
    </source>
</evidence>
<reference evidence="2" key="1">
    <citation type="submission" date="2020-05" db="EMBL/GenBank/DDBJ databases">
        <title>Phylogenomic resolution of chytrid fungi.</title>
        <authorList>
            <person name="Stajich J.E."/>
            <person name="Amses K."/>
            <person name="Simmons R."/>
            <person name="Seto K."/>
            <person name="Myers J."/>
            <person name="Bonds A."/>
            <person name="Quandt C.A."/>
            <person name="Barry K."/>
            <person name="Liu P."/>
            <person name="Grigoriev I."/>
            <person name="Longcore J.E."/>
            <person name="James T.Y."/>
        </authorList>
    </citation>
    <scope>NUCLEOTIDE SEQUENCE</scope>
    <source>
        <strain evidence="2">PLAUS21</strain>
    </source>
</reference>
<feature type="non-terminal residue" evidence="2">
    <location>
        <position position="1"/>
    </location>
</feature>
<dbReference type="EMBL" id="JADGKB010000153">
    <property type="protein sequence ID" value="KAJ3252119.1"/>
    <property type="molecule type" value="Genomic_DNA"/>
</dbReference>
<name>A0AAD5UAE9_9FUNG</name>
<keyword evidence="1" id="KW-1133">Transmembrane helix</keyword>
<dbReference type="Proteomes" id="UP001210925">
    <property type="component" value="Unassembled WGS sequence"/>
</dbReference>
<accession>A0AAD5UAE9</accession>
<evidence type="ECO:0000313" key="2">
    <source>
        <dbReference type="EMBL" id="KAJ3252119.1"/>
    </source>
</evidence>
<organism evidence="2 3">
    <name type="scientific">Boothiomyces macroporosus</name>
    <dbReference type="NCBI Taxonomy" id="261099"/>
    <lineage>
        <taxon>Eukaryota</taxon>
        <taxon>Fungi</taxon>
        <taxon>Fungi incertae sedis</taxon>
        <taxon>Chytridiomycota</taxon>
        <taxon>Chytridiomycota incertae sedis</taxon>
        <taxon>Chytridiomycetes</taxon>
        <taxon>Rhizophydiales</taxon>
        <taxon>Terramycetaceae</taxon>
        <taxon>Boothiomyces</taxon>
    </lineage>
</organism>
<proteinExistence type="predicted"/>
<protein>
    <submittedName>
        <fullName evidence="2">Uncharacterized protein</fullName>
    </submittedName>
</protein>
<keyword evidence="1" id="KW-0472">Membrane</keyword>
<keyword evidence="1" id="KW-0812">Transmembrane</keyword>